<dbReference type="PROSITE" id="PS50195">
    <property type="entry name" value="PX"/>
    <property type="match status" value="1"/>
</dbReference>
<dbReference type="GO" id="GO:0000407">
    <property type="term" value="C:phagophore assembly site"/>
    <property type="evidence" value="ECO:0007669"/>
    <property type="project" value="TreeGrafter"/>
</dbReference>
<evidence type="ECO:0000256" key="4">
    <source>
        <dbReference type="ARBA" id="ARBA00022448"/>
    </source>
</evidence>
<evidence type="ECO:0000256" key="5">
    <source>
        <dbReference type="ARBA" id="ARBA00022490"/>
    </source>
</evidence>
<protein>
    <recommendedName>
        <fullName evidence="8">Sorting nexin-4</fullName>
    </recommendedName>
    <alternativeName>
        <fullName evidence="9">Autophagy-related protein 24</fullName>
    </alternativeName>
</protein>
<reference evidence="13" key="1">
    <citation type="submission" date="2020-12" db="EMBL/GenBank/DDBJ databases">
        <title>Metabolic potential, ecology and presence of endohyphal bacteria is reflected in genomic diversity of Mucoromycotina.</title>
        <authorList>
            <person name="Muszewska A."/>
            <person name="Okrasinska A."/>
            <person name="Steczkiewicz K."/>
            <person name="Drgas O."/>
            <person name="Orlowska M."/>
            <person name="Perlinska-Lenart U."/>
            <person name="Aleksandrzak-Piekarczyk T."/>
            <person name="Szatraj K."/>
            <person name="Zielenkiewicz U."/>
            <person name="Pilsyk S."/>
            <person name="Malc E."/>
            <person name="Mieczkowski P."/>
            <person name="Kruszewska J.S."/>
            <person name="Biernat P."/>
            <person name="Pawlowska J."/>
        </authorList>
    </citation>
    <scope>NUCLEOTIDE SEQUENCE</scope>
    <source>
        <strain evidence="13">WA0000067209</strain>
    </source>
</reference>
<dbReference type="GO" id="GO:0034727">
    <property type="term" value="P:piecemeal microautophagy of the nucleus"/>
    <property type="evidence" value="ECO:0007669"/>
    <property type="project" value="TreeGrafter"/>
</dbReference>
<comment type="similarity">
    <text evidence="3">Belongs to the sorting nexin family.</text>
</comment>
<dbReference type="InterPro" id="IPR015404">
    <property type="entry name" value="Vps5_C"/>
</dbReference>
<dbReference type="Gene3D" id="1.20.1270.60">
    <property type="entry name" value="Arfaptin homology (AH) domain/BAR domain"/>
    <property type="match status" value="1"/>
</dbReference>
<dbReference type="Pfam" id="PF00787">
    <property type="entry name" value="PX"/>
    <property type="match status" value="1"/>
</dbReference>
<dbReference type="GO" id="GO:0015031">
    <property type="term" value="P:protein transport"/>
    <property type="evidence" value="ECO:0007669"/>
    <property type="project" value="TreeGrafter"/>
</dbReference>
<keyword evidence="6" id="KW-0446">Lipid-binding</keyword>
<dbReference type="GO" id="GO:0032456">
    <property type="term" value="P:endocytic recycling"/>
    <property type="evidence" value="ECO:0007669"/>
    <property type="project" value="TreeGrafter"/>
</dbReference>
<evidence type="ECO:0000256" key="8">
    <source>
        <dbReference type="ARBA" id="ARBA00040748"/>
    </source>
</evidence>
<dbReference type="SUPFAM" id="SSF103657">
    <property type="entry name" value="BAR/IMD domain-like"/>
    <property type="match status" value="1"/>
</dbReference>
<dbReference type="PANTHER" id="PTHR45949:SF2">
    <property type="entry name" value="SORTING NEXIN-4"/>
    <property type="match status" value="1"/>
</dbReference>
<dbReference type="OrthoDB" id="205639at2759"/>
<dbReference type="SUPFAM" id="SSF64268">
    <property type="entry name" value="PX domain"/>
    <property type="match status" value="1"/>
</dbReference>
<dbReference type="GO" id="GO:0061709">
    <property type="term" value="P:reticulophagy"/>
    <property type="evidence" value="ECO:0007669"/>
    <property type="project" value="TreeGrafter"/>
</dbReference>
<evidence type="ECO:0000256" key="10">
    <source>
        <dbReference type="SAM" id="Coils"/>
    </source>
</evidence>
<feature type="coiled-coil region" evidence="10">
    <location>
        <begin position="265"/>
        <end position="292"/>
    </location>
</feature>
<evidence type="ECO:0000256" key="11">
    <source>
        <dbReference type="SAM" id="MobiDB-lite"/>
    </source>
</evidence>
<dbReference type="GO" id="GO:0000422">
    <property type="term" value="P:autophagy of mitochondrion"/>
    <property type="evidence" value="ECO:0007669"/>
    <property type="project" value="TreeGrafter"/>
</dbReference>
<dbReference type="Gene3D" id="3.30.1520.10">
    <property type="entry name" value="Phox-like domain"/>
    <property type="match status" value="1"/>
</dbReference>
<keyword evidence="4" id="KW-0813">Transport</keyword>
<feature type="region of interest" description="Disordered" evidence="11">
    <location>
        <begin position="99"/>
        <end position="132"/>
    </location>
</feature>
<keyword evidence="5" id="KW-0963">Cytoplasm</keyword>
<dbReference type="AlphaFoldDB" id="A0A8H7UKD5"/>
<feature type="compositionally biased region" description="Basic and acidic residues" evidence="11">
    <location>
        <begin position="115"/>
        <end position="131"/>
    </location>
</feature>
<evidence type="ECO:0000313" key="14">
    <source>
        <dbReference type="Proteomes" id="UP000654370"/>
    </source>
</evidence>
<dbReference type="InterPro" id="IPR001683">
    <property type="entry name" value="PX_dom"/>
</dbReference>
<dbReference type="EMBL" id="JAEPQZ010000002">
    <property type="protein sequence ID" value="KAG2184972.1"/>
    <property type="molecule type" value="Genomic_DNA"/>
</dbReference>
<dbReference type="SMART" id="SM00312">
    <property type="entry name" value="PX"/>
    <property type="match status" value="1"/>
</dbReference>
<dbReference type="GO" id="GO:0005769">
    <property type="term" value="C:early endosome"/>
    <property type="evidence" value="ECO:0007669"/>
    <property type="project" value="TreeGrafter"/>
</dbReference>
<name>A0A8H7UKD5_MORIS</name>
<keyword evidence="7" id="KW-0472">Membrane</keyword>
<evidence type="ECO:0000256" key="7">
    <source>
        <dbReference type="ARBA" id="ARBA00023136"/>
    </source>
</evidence>
<evidence type="ECO:0000256" key="9">
    <source>
        <dbReference type="ARBA" id="ARBA00041273"/>
    </source>
</evidence>
<comment type="subcellular location">
    <subcellularLocation>
        <location evidence="2">Cytoplasm</location>
    </subcellularLocation>
    <subcellularLocation>
        <location evidence="1">Endomembrane system</location>
        <topology evidence="1">Peripheral membrane protein</topology>
    </subcellularLocation>
</comment>
<evidence type="ECO:0000256" key="1">
    <source>
        <dbReference type="ARBA" id="ARBA00004184"/>
    </source>
</evidence>
<gene>
    <name evidence="13" type="ORF">INT43_000885</name>
</gene>
<evidence type="ECO:0000256" key="2">
    <source>
        <dbReference type="ARBA" id="ARBA00004496"/>
    </source>
</evidence>
<dbReference type="PANTHER" id="PTHR45949">
    <property type="entry name" value="SORTING NEXIN-4"/>
    <property type="match status" value="1"/>
</dbReference>
<feature type="compositionally biased region" description="Polar residues" evidence="11">
    <location>
        <begin position="99"/>
        <end position="112"/>
    </location>
</feature>
<evidence type="ECO:0000259" key="12">
    <source>
        <dbReference type="PROSITE" id="PS50195"/>
    </source>
</evidence>
<keyword evidence="10" id="KW-0175">Coiled coil</keyword>
<dbReference type="Pfam" id="PF09325">
    <property type="entry name" value="Vps5"/>
    <property type="match status" value="1"/>
</dbReference>
<accession>A0A8H7UKD5</accession>
<dbReference type="GO" id="GO:0035091">
    <property type="term" value="F:phosphatidylinositol binding"/>
    <property type="evidence" value="ECO:0007669"/>
    <property type="project" value="InterPro"/>
</dbReference>
<organism evidence="13 14">
    <name type="scientific">Mortierella isabellina</name>
    <name type="common">Filamentous fungus</name>
    <name type="synonym">Umbelopsis isabellina</name>
    <dbReference type="NCBI Taxonomy" id="91625"/>
    <lineage>
        <taxon>Eukaryota</taxon>
        <taxon>Fungi</taxon>
        <taxon>Fungi incertae sedis</taxon>
        <taxon>Mucoromycota</taxon>
        <taxon>Mucoromycotina</taxon>
        <taxon>Umbelopsidomycetes</taxon>
        <taxon>Umbelopsidales</taxon>
        <taxon>Umbelopsidaceae</taxon>
        <taxon>Umbelopsis</taxon>
    </lineage>
</organism>
<comment type="caution">
    <text evidence="13">The sequence shown here is derived from an EMBL/GenBank/DDBJ whole genome shotgun (WGS) entry which is preliminary data.</text>
</comment>
<sequence length="507" mass="58518">MEETDEYDSVQWDIHDATTTTDHNNPLSNNQQADTATIDPLSDIADSMTTAMNLNSTFESQDNSATSTSNLNNSFSTTSYNLDRPMYNPYIESQLAPTSLHNNASTGSSRSPSIVKDRKIRVSDPEKESDGHQSTYMSYLITSDIASVRRRFQDFVWLYNVLTANYPACFVPSLPEKHRMEYVRGDRFAEEFVEKRRASLQTFIERIGRHPILSKAQYFEMFLSSPQFNDTSARALREQQETMLDSISDSVLNAFSKIKKPDERFVHMKEQLDKLEENLTLLEKTLNRTNKRQDDLHLDYKEFSASMQGLAHLESGITVPILRFAETIGEYSKLLKTHSDTAEVDWASEIHEYLAYCTAVKIVLKLRDQKQVDFEELTEYLAVTEKERERTMYPTMMDRGLNITGYLTDKLQEVRGVDSEKMRREKILKLDMRIRELQEATQQSKEVSTSFSDQVEKEFQYFEQSRTVEIKDALASYTDAKCNFFSKSAADWKDVINTLEAIEVEDD</sequence>
<feature type="domain" description="PX" evidence="12">
    <location>
        <begin position="114"/>
        <end position="229"/>
    </location>
</feature>
<proteinExistence type="inferred from homology"/>
<dbReference type="InterPro" id="IPR036871">
    <property type="entry name" value="PX_dom_sf"/>
</dbReference>
<evidence type="ECO:0000256" key="3">
    <source>
        <dbReference type="ARBA" id="ARBA00010883"/>
    </source>
</evidence>
<evidence type="ECO:0000313" key="13">
    <source>
        <dbReference type="EMBL" id="KAG2184972.1"/>
    </source>
</evidence>
<evidence type="ECO:0000256" key="6">
    <source>
        <dbReference type="ARBA" id="ARBA00023121"/>
    </source>
</evidence>
<dbReference type="Proteomes" id="UP000654370">
    <property type="component" value="Unassembled WGS sequence"/>
</dbReference>
<dbReference type="InterPro" id="IPR027267">
    <property type="entry name" value="AH/BAR_dom_sf"/>
</dbReference>
<keyword evidence="14" id="KW-1185">Reference proteome</keyword>